<evidence type="ECO:0000313" key="1">
    <source>
        <dbReference type="EMBL" id="MFC6093602.1"/>
    </source>
</evidence>
<reference evidence="2" key="1">
    <citation type="journal article" date="2019" name="Int. J. Syst. Evol. Microbiol.">
        <title>The Global Catalogue of Microorganisms (GCM) 10K type strain sequencing project: providing services to taxonomists for standard genome sequencing and annotation.</title>
        <authorList>
            <consortium name="The Broad Institute Genomics Platform"/>
            <consortium name="The Broad Institute Genome Sequencing Center for Infectious Disease"/>
            <person name="Wu L."/>
            <person name="Ma J."/>
        </authorList>
    </citation>
    <scope>NUCLEOTIDE SEQUENCE [LARGE SCALE GENOMIC DNA]</scope>
    <source>
        <strain evidence="2">CGMCC 4.7246</strain>
    </source>
</reference>
<dbReference type="InterPro" id="IPR007061">
    <property type="entry name" value="MST-like"/>
</dbReference>
<protein>
    <submittedName>
        <fullName evidence="1">DinB family protein</fullName>
    </submittedName>
</protein>
<dbReference type="EMBL" id="JBHSQO010000046">
    <property type="protein sequence ID" value="MFC6093602.1"/>
    <property type="molecule type" value="Genomic_DNA"/>
</dbReference>
<organism evidence="1 2">
    <name type="scientific">Saccharothrix lopnurensis</name>
    <dbReference type="NCBI Taxonomy" id="1670621"/>
    <lineage>
        <taxon>Bacteria</taxon>
        <taxon>Bacillati</taxon>
        <taxon>Actinomycetota</taxon>
        <taxon>Actinomycetes</taxon>
        <taxon>Pseudonocardiales</taxon>
        <taxon>Pseudonocardiaceae</taxon>
        <taxon>Saccharothrix</taxon>
    </lineage>
</organism>
<proteinExistence type="predicted"/>
<keyword evidence="2" id="KW-1185">Reference proteome</keyword>
<sequence>MTDPRADLLHYLRTARETVLWKLEGLSEYDVRRPLTPTGTNLLGVVKHLAIVETGYFGEVFDRPFPDPLSYDDDEPDSDMWATADESREDVVAFYRRAWAHADATVEGLDLDARADVPWWGEERRHPTLHLVLVHVIAETNRHLGQFDVLREQLDGAVGHRRERDNMSPGDEAARAGYRARLEDLARRFR</sequence>
<accession>A0ABW1PFH7</accession>
<dbReference type="Pfam" id="PF04978">
    <property type="entry name" value="MST"/>
    <property type="match status" value="1"/>
</dbReference>
<dbReference type="Gene3D" id="1.20.120.450">
    <property type="entry name" value="dinb family like domain"/>
    <property type="match status" value="1"/>
</dbReference>
<dbReference type="RefSeq" id="WP_380640966.1">
    <property type="nucleotide sequence ID" value="NZ_JBHSQO010000046.1"/>
</dbReference>
<dbReference type="SUPFAM" id="SSF109854">
    <property type="entry name" value="DinB/YfiT-like putative metalloenzymes"/>
    <property type="match status" value="1"/>
</dbReference>
<evidence type="ECO:0000313" key="2">
    <source>
        <dbReference type="Proteomes" id="UP001596220"/>
    </source>
</evidence>
<name>A0ABW1PFH7_9PSEU</name>
<comment type="caution">
    <text evidence="1">The sequence shown here is derived from an EMBL/GenBank/DDBJ whole genome shotgun (WGS) entry which is preliminary data.</text>
</comment>
<dbReference type="Proteomes" id="UP001596220">
    <property type="component" value="Unassembled WGS sequence"/>
</dbReference>
<gene>
    <name evidence="1" type="ORF">ACFP3R_30395</name>
</gene>
<dbReference type="InterPro" id="IPR034660">
    <property type="entry name" value="DinB/YfiT-like"/>
</dbReference>